<accession>A0A9W8XVB8</accession>
<protein>
    <submittedName>
        <fullName evidence="1">Uncharacterized protein</fullName>
    </submittedName>
</protein>
<gene>
    <name evidence="1" type="ORF">N0V89_003008</name>
</gene>
<evidence type="ECO:0000313" key="1">
    <source>
        <dbReference type="EMBL" id="KAJ4358425.1"/>
    </source>
</evidence>
<dbReference type="GeneID" id="80906538"/>
<dbReference type="Proteomes" id="UP001140513">
    <property type="component" value="Unassembled WGS sequence"/>
</dbReference>
<organism evidence="1 2">
    <name type="scientific">Didymosphaeria variabile</name>
    <dbReference type="NCBI Taxonomy" id="1932322"/>
    <lineage>
        <taxon>Eukaryota</taxon>
        <taxon>Fungi</taxon>
        <taxon>Dikarya</taxon>
        <taxon>Ascomycota</taxon>
        <taxon>Pezizomycotina</taxon>
        <taxon>Dothideomycetes</taxon>
        <taxon>Pleosporomycetidae</taxon>
        <taxon>Pleosporales</taxon>
        <taxon>Massarineae</taxon>
        <taxon>Didymosphaeriaceae</taxon>
        <taxon>Didymosphaeria</taxon>
    </lineage>
</organism>
<evidence type="ECO:0000313" key="2">
    <source>
        <dbReference type="Proteomes" id="UP001140513"/>
    </source>
</evidence>
<reference evidence="1" key="1">
    <citation type="submission" date="2022-10" db="EMBL/GenBank/DDBJ databases">
        <title>Tapping the CABI collections for fungal endophytes: first genome assemblies for Collariella, Neodidymelliopsis, Ascochyta clinopodiicola, Didymella pomorum, Didymosphaeria variabile, Neocosmospora piperis and Neocucurbitaria cava.</title>
        <authorList>
            <person name="Hill R."/>
        </authorList>
    </citation>
    <scope>NUCLEOTIDE SEQUENCE</scope>
    <source>
        <strain evidence="1">IMI 356815</strain>
    </source>
</reference>
<dbReference type="OrthoDB" id="4062651at2759"/>
<comment type="caution">
    <text evidence="1">The sequence shown here is derived from an EMBL/GenBank/DDBJ whole genome shotgun (WGS) entry which is preliminary data.</text>
</comment>
<name>A0A9W8XVB8_9PLEO</name>
<dbReference type="EMBL" id="JAPEUX010000002">
    <property type="protein sequence ID" value="KAJ4358425.1"/>
    <property type="molecule type" value="Genomic_DNA"/>
</dbReference>
<dbReference type="AlphaFoldDB" id="A0A9W8XVB8"/>
<sequence length="106" mass="12345">MNNKKASFLGYSDFPNPIDSSVKGIKILLFQNLYDKYATMSSSFMEDRPVAIRGLEKRLVRTFKTKGGFGMFDCYLHRCLLWKRTGWSLSPIDTFRDETPSWSWMA</sequence>
<proteinExistence type="predicted"/>
<keyword evidence="2" id="KW-1185">Reference proteome</keyword>
<dbReference type="RefSeq" id="XP_056075284.1">
    <property type="nucleotide sequence ID" value="XM_056211811.1"/>
</dbReference>